<feature type="domain" description="DUF630" evidence="1">
    <location>
        <begin position="1"/>
        <end position="43"/>
    </location>
</feature>
<dbReference type="InterPro" id="IPR006868">
    <property type="entry name" value="DUF630"/>
</dbReference>
<protein>
    <recommendedName>
        <fullName evidence="1">DUF630 domain-containing protein</fullName>
    </recommendedName>
</protein>
<dbReference type="PANTHER" id="PTHR21450">
    <property type="entry name" value="PROTEIN ALTERED PHOSPHATE STARVATION RESPONSE 1"/>
    <property type="match status" value="1"/>
</dbReference>
<dbReference type="Pfam" id="PF04783">
    <property type="entry name" value="DUF630"/>
    <property type="match status" value="1"/>
</dbReference>
<evidence type="ECO:0000259" key="1">
    <source>
        <dbReference type="Pfam" id="PF04783"/>
    </source>
</evidence>
<dbReference type="AlphaFoldDB" id="A0A5K0YIW1"/>
<evidence type="ECO:0000313" key="2">
    <source>
        <dbReference type="EMBL" id="VVV78142.1"/>
    </source>
</evidence>
<dbReference type="EMBL" id="LR721777">
    <property type="protein sequence ID" value="VVV78142.1"/>
    <property type="molecule type" value="Genomic_DNA"/>
</dbReference>
<accession>A0A5K0YIW1</accession>
<proteinExistence type="predicted"/>
<name>A0A5K0YIW1_9MAGN</name>
<reference evidence="2" key="1">
    <citation type="submission" date="2019-09" db="EMBL/GenBank/DDBJ databases">
        <authorList>
            <person name="Zhang L."/>
        </authorList>
    </citation>
    <scope>NUCLEOTIDE SEQUENCE</scope>
</reference>
<dbReference type="Gramene" id="NC12G0249830.1">
    <property type="protein sequence ID" value="NC12G0249830.1:cds"/>
    <property type="gene ID" value="NC12G0249830"/>
</dbReference>
<gene>
    <name evidence="2" type="ORF">NYM_LOCUS9133</name>
</gene>
<organism evidence="2">
    <name type="scientific">Nymphaea colorata</name>
    <name type="common">pocket water lily</name>
    <dbReference type="NCBI Taxonomy" id="210225"/>
    <lineage>
        <taxon>Eukaryota</taxon>
        <taxon>Viridiplantae</taxon>
        <taxon>Streptophyta</taxon>
        <taxon>Embryophyta</taxon>
        <taxon>Tracheophyta</taxon>
        <taxon>Spermatophyta</taxon>
        <taxon>Magnoliopsida</taxon>
        <taxon>Nymphaeales</taxon>
        <taxon>Nymphaeaceae</taxon>
        <taxon>Nymphaea</taxon>
    </lineage>
</organism>
<sequence length="72" mass="7987">MGCATSKVESVDTVDRCRERRRLMKQAMKSRHHVASAHADYLRLFATSASRSRLSPIFRPASPSPSATVLSL</sequence>
<dbReference type="PANTHER" id="PTHR21450:SF9">
    <property type="entry name" value="BZIP DOMAIN CLASS TRANSCRIPTION FACTOR (DUF630 AND DUF632)-RELATED"/>
    <property type="match status" value="1"/>
</dbReference>